<evidence type="ECO:0000313" key="3">
    <source>
        <dbReference type="Proteomes" id="UP000244336"/>
    </source>
</evidence>
<protein>
    <submittedName>
        <fullName evidence="2">Uncharacterized protein</fullName>
    </submittedName>
</protein>
<organism evidence="2 3">
    <name type="scientific">Panicum hallii var. hallii</name>
    <dbReference type="NCBI Taxonomy" id="1504633"/>
    <lineage>
        <taxon>Eukaryota</taxon>
        <taxon>Viridiplantae</taxon>
        <taxon>Streptophyta</taxon>
        <taxon>Embryophyta</taxon>
        <taxon>Tracheophyta</taxon>
        <taxon>Spermatophyta</taxon>
        <taxon>Magnoliopsida</taxon>
        <taxon>Liliopsida</taxon>
        <taxon>Poales</taxon>
        <taxon>Poaceae</taxon>
        <taxon>PACMAD clade</taxon>
        <taxon>Panicoideae</taxon>
        <taxon>Panicodae</taxon>
        <taxon>Paniceae</taxon>
        <taxon>Panicinae</taxon>
        <taxon>Panicum</taxon>
        <taxon>Panicum sect. Panicum</taxon>
    </lineage>
</organism>
<accession>A0A2T7DY72</accession>
<keyword evidence="3" id="KW-1185">Reference proteome</keyword>
<dbReference type="Proteomes" id="UP000244336">
    <property type="component" value="Chromosome 4"/>
</dbReference>
<keyword evidence="1" id="KW-1133">Transmembrane helix</keyword>
<dbReference type="AlphaFoldDB" id="A0A2T7DY72"/>
<sequence>MVYWKDHAIGEAARAAAMASKEMDRKFLLLRRYQTWMIILLQIGLIFLLLGHAIISMSLLSLSIGVLNLLYRFSLWVCTTTTGRETRVSAT</sequence>
<keyword evidence="1" id="KW-0472">Membrane</keyword>
<name>A0A2T7DY72_9POAL</name>
<evidence type="ECO:0000313" key="2">
    <source>
        <dbReference type="EMBL" id="PUZ60522.1"/>
    </source>
</evidence>
<proteinExistence type="predicted"/>
<keyword evidence="1" id="KW-0812">Transmembrane</keyword>
<gene>
    <name evidence="2" type="ORF">GQ55_4G136900</name>
</gene>
<dbReference type="Gramene" id="PUZ60522">
    <property type="protein sequence ID" value="PUZ60522"/>
    <property type="gene ID" value="GQ55_4G136900"/>
</dbReference>
<dbReference type="EMBL" id="CM009752">
    <property type="protein sequence ID" value="PUZ60522.1"/>
    <property type="molecule type" value="Genomic_DNA"/>
</dbReference>
<feature type="transmembrane region" description="Helical" evidence="1">
    <location>
        <begin position="35"/>
        <end position="67"/>
    </location>
</feature>
<reference evidence="2 3" key="1">
    <citation type="submission" date="2018-04" db="EMBL/GenBank/DDBJ databases">
        <title>WGS assembly of Panicum hallii var. hallii HAL2.</title>
        <authorList>
            <person name="Lovell J."/>
            <person name="Jenkins J."/>
            <person name="Lowry D."/>
            <person name="Mamidi S."/>
            <person name="Sreedasyam A."/>
            <person name="Weng X."/>
            <person name="Barry K."/>
            <person name="Bonette J."/>
            <person name="Campitelli B."/>
            <person name="Daum C."/>
            <person name="Gordon S."/>
            <person name="Gould B."/>
            <person name="Lipzen A."/>
            <person name="MacQueen A."/>
            <person name="Palacio-Mejia J."/>
            <person name="Plott C."/>
            <person name="Shakirov E."/>
            <person name="Shu S."/>
            <person name="Yoshinaga Y."/>
            <person name="Zane M."/>
            <person name="Rokhsar D."/>
            <person name="Grimwood J."/>
            <person name="Schmutz J."/>
            <person name="Juenger T."/>
        </authorList>
    </citation>
    <scope>NUCLEOTIDE SEQUENCE [LARGE SCALE GENOMIC DNA]</scope>
    <source>
        <strain evidence="3">cv. HAL2</strain>
    </source>
</reference>
<evidence type="ECO:0000256" key="1">
    <source>
        <dbReference type="SAM" id="Phobius"/>
    </source>
</evidence>